<evidence type="ECO:0000313" key="3">
    <source>
        <dbReference type="Proteomes" id="UP000585507"/>
    </source>
</evidence>
<organism evidence="2 3">
    <name type="scientific">Rhizobium giardinii</name>
    <dbReference type="NCBI Taxonomy" id="56731"/>
    <lineage>
        <taxon>Bacteria</taxon>
        <taxon>Pseudomonadati</taxon>
        <taxon>Pseudomonadota</taxon>
        <taxon>Alphaproteobacteria</taxon>
        <taxon>Hyphomicrobiales</taxon>
        <taxon>Rhizobiaceae</taxon>
        <taxon>Rhizobium/Agrobacterium group</taxon>
        <taxon>Rhizobium</taxon>
    </lineage>
</organism>
<reference evidence="2 3" key="1">
    <citation type="submission" date="2020-08" db="EMBL/GenBank/DDBJ databases">
        <title>Genomic Encyclopedia of Type Strains, Phase IV (KMG-V): Genome sequencing to study the core and pangenomes of soil and plant-associated prokaryotes.</title>
        <authorList>
            <person name="Whitman W."/>
        </authorList>
    </citation>
    <scope>NUCLEOTIDE SEQUENCE [LARGE SCALE GENOMIC DNA]</scope>
    <source>
        <strain evidence="2 3">SEMIA 4084</strain>
    </source>
</reference>
<name>A0A7W8UA15_9HYPH</name>
<keyword evidence="3" id="KW-1185">Reference proteome</keyword>
<proteinExistence type="predicted"/>
<sequence length="171" mass="19139">MFDPKQHYENSSLRENIVEHLFIGHALKHRWTKGITTAEILRSEFDAYGYDLVISYGNLVRHVQLKSGTSLKTISVSNHLAQKPSGCVVFIGLRENLEMGPFFLISAEPGDGLSIDGFQPTKRTTPKSNGIKPLRTNHHNVPPSKFKKHENLTSLMSALLGLNMEIATNEQ</sequence>
<dbReference type="EMBL" id="JACHBK010000003">
    <property type="protein sequence ID" value="MBB5534954.1"/>
    <property type="molecule type" value="Genomic_DNA"/>
</dbReference>
<evidence type="ECO:0000313" key="2">
    <source>
        <dbReference type="EMBL" id="MBB5534954.1"/>
    </source>
</evidence>
<gene>
    <name evidence="2" type="ORF">GGD55_001637</name>
</gene>
<evidence type="ECO:0008006" key="4">
    <source>
        <dbReference type="Google" id="ProtNLM"/>
    </source>
</evidence>
<dbReference type="Proteomes" id="UP000585507">
    <property type="component" value="Unassembled WGS sequence"/>
</dbReference>
<feature type="region of interest" description="Disordered" evidence="1">
    <location>
        <begin position="124"/>
        <end position="144"/>
    </location>
</feature>
<evidence type="ECO:0000256" key="1">
    <source>
        <dbReference type="SAM" id="MobiDB-lite"/>
    </source>
</evidence>
<dbReference type="AlphaFoldDB" id="A0A7W8UA15"/>
<protein>
    <recommendedName>
        <fullName evidence="4">DUF4365 domain-containing protein</fullName>
    </recommendedName>
</protein>
<accession>A0A7W8UA15</accession>
<comment type="caution">
    <text evidence="2">The sequence shown here is derived from an EMBL/GenBank/DDBJ whole genome shotgun (WGS) entry which is preliminary data.</text>
</comment>
<dbReference type="RefSeq" id="WP_018324476.1">
    <property type="nucleotide sequence ID" value="NZ_JACHBK010000003.1"/>
</dbReference>